<evidence type="ECO:0000313" key="7">
    <source>
        <dbReference type="EMBL" id="MDQ0204223.1"/>
    </source>
</evidence>
<dbReference type="Gene3D" id="1.20.120.50">
    <property type="entry name" value="Hemerythrin-like"/>
    <property type="match status" value="1"/>
</dbReference>
<dbReference type="Pfam" id="PF00072">
    <property type="entry name" value="Response_reg"/>
    <property type="match status" value="2"/>
</dbReference>
<accession>A0ABT9Y9A7</accession>
<comment type="caution">
    <text evidence="7">The sequence shown here is derived from an EMBL/GenBank/DDBJ whole genome shotgun (WGS) entry which is preliminary data.</text>
</comment>
<keyword evidence="4" id="KW-0597">Phosphoprotein</keyword>
<dbReference type="Pfam" id="PF00990">
    <property type="entry name" value="GGDEF"/>
    <property type="match status" value="1"/>
</dbReference>
<dbReference type="InterPro" id="IPR029787">
    <property type="entry name" value="Nucleotide_cyclase"/>
</dbReference>
<dbReference type="InterPro" id="IPR000160">
    <property type="entry name" value="GGDEF_dom"/>
</dbReference>
<dbReference type="CDD" id="cd00156">
    <property type="entry name" value="REC"/>
    <property type="match status" value="1"/>
</dbReference>
<dbReference type="Proteomes" id="UP001239167">
    <property type="component" value="Unassembled WGS sequence"/>
</dbReference>
<keyword evidence="3" id="KW-0408">Iron</keyword>
<dbReference type="InterPro" id="IPR012827">
    <property type="entry name" value="Hemerythrin_metal-bd"/>
</dbReference>
<dbReference type="InterPro" id="IPR035938">
    <property type="entry name" value="Hemerythrin-like_sf"/>
</dbReference>
<dbReference type="EMBL" id="JAUSUE010000013">
    <property type="protein sequence ID" value="MDQ0204223.1"/>
    <property type="molecule type" value="Genomic_DNA"/>
</dbReference>
<dbReference type="InterPro" id="IPR011006">
    <property type="entry name" value="CheY-like_superfamily"/>
</dbReference>
<name>A0ABT9Y9A7_9FIRM</name>
<evidence type="ECO:0000259" key="5">
    <source>
        <dbReference type="PROSITE" id="PS50110"/>
    </source>
</evidence>
<sequence>MLLLHFENDKSFSKRISDIAMQEDFSYERTDEFEQASRRISEKKFDLLVIDQDIHRILKNDFIKKLTSTGFVYPPVIIITAKDNLRIKKQCFNMGIMAYFKKDQFNSASFVRYLQTIKKERENINLIKTFKIAVIDDSRFSIEIIKTFFNTHGICNVDYYQKPSEFLKHAMEYNFFLIDLVMPEYNGDDVISYIREKNEEAIIILVTAYNNENILPHCLSVGANDFVLKPLDFKMFMARIKSCVSQYYLKKELLSKNEKLFNLATKDALTGLYNRIYFIETCQNKLKEINRTKQPLSFILLDIDHFKTVNDRYGHLKGDFVLKELSCVLNDNLRAADILCRWGGEEFIILLINTDVTSATNVAEKIRAIIAGHYFKEIGAITASFGVTQYRENDDDETIFKRTDNSLYLAKLTGRNKVISDEELKIIYNDKPTTIQWGPFFKSGNIHIDRDHHRLISISNQIIHSCFSAAESKNPADLFITLGEELKNHFKREAEILAKAGYPLYLKHKENHSLLLKNADIVLRNLKDEKITFIDAAKYLIQEIAVGHIIKSDFNYYYIFGRK</sequence>
<feature type="domain" description="GGDEF" evidence="6">
    <location>
        <begin position="294"/>
        <end position="423"/>
    </location>
</feature>
<evidence type="ECO:0000256" key="4">
    <source>
        <dbReference type="PROSITE-ProRule" id="PRU00169"/>
    </source>
</evidence>
<dbReference type="PANTHER" id="PTHR45138">
    <property type="entry name" value="REGULATORY COMPONENTS OF SENSORY TRANSDUCTION SYSTEM"/>
    <property type="match status" value="1"/>
</dbReference>
<reference evidence="7 8" key="1">
    <citation type="submission" date="2023-07" db="EMBL/GenBank/DDBJ databases">
        <title>Genomic Encyclopedia of Type Strains, Phase IV (KMG-IV): sequencing the most valuable type-strain genomes for metagenomic binning, comparative biology and taxonomic classification.</title>
        <authorList>
            <person name="Goeker M."/>
        </authorList>
    </citation>
    <scope>NUCLEOTIDE SEQUENCE [LARGE SCALE GENOMIC DNA]</scope>
    <source>
        <strain evidence="7 8">DSM 16980</strain>
    </source>
</reference>
<dbReference type="InterPro" id="IPR043128">
    <property type="entry name" value="Rev_trsase/Diguanyl_cyclase"/>
</dbReference>
<organism evidence="7 8">
    <name type="scientific">Pectinatus haikarae</name>
    <dbReference type="NCBI Taxonomy" id="349096"/>
    <lineage>
        <taxon>Bacteria</taxon>
        <taxon>Bacillati</taxon>
        <taxon>Bacillota</taxon>
        <taxon>Negativicutes</taxon>
        <taxon>Selenomonadales</taxon>
        <taxon>Selenomonadaceae</taxon>
        <taxon>Pectinatus</taxon>
    </lineage>
</organism>
<dbReference type="SUPFAM" id="SSF47188">
    <property type="entry name" value="Hemerythrin-like"/>
    <property type="match status" value="1"/>
</dbReference>
<dbReference type="NCBIfam" id="TIGR00254">
    <property type="entry name" value="GGDEF"/>
    <property type="match status" value="1"/>
</dbReference>
<protein>
    <submittedName>
        <fullName evidence="7">Diguanylate cyclase (GGDEF)-like protein/hemerythrin-like metal-binding protein</fullName>
    </submittedName>
</protein>
<dbReference type="Gene3D" id="3.40.50.2300">
    <property type="match status" value="2"/>
</dbReference>
<dbReference type="SUPFAM" id="SSF55073">
    <property type="entry name" value="Nucleotide cyclase"/>
    <property type="match status" value="1"/>
</dbReference>
<dbReference type="InterPro" id="IPR001789">
    <property type="entry name" value="Sig_transdc_resp-reg_receiver"/>
</dbReference>
<dbReference type="PANTHER" id="PTHR45138:SF9">
    <property type="entry name" value="DIGUANYLATE CYCLASE DGCM-RELATED"/>
    <property type="match status" value="1"/>
</dbReference>
<dbReference type="RefSeq" id="WP_307224449.1">
    <property type="nucleotide sequence ID" value="NZ_CP116940.1"/>
</dbReference>
<dbReference type="CDD" id="cd12107">
    <property type="entry name" value="Hemerythrin"/>
    <property type="match status" value="1"/>
</dbReference>
<evidence type="ECO:0000256" key="2">
    <source>
        <dbReference type="ARBA" id="ARBA00022723"/>
    </source>
</evidence>
<evidence type="ECO:0000259" key="6">
    <source>
        <dbReference type="PROSITE" id="PS50887"/>
    </source>
</evidence>
<evidence type="ECO:0000313" key="8">
    <source>
        <dbReference type="Proteomes" id="UP001239167"/>
    </source>
</evidence>
<evidence type="ECO:0000256" key="1">
    <source>
        <dbReference type="ARBA" id="ARBA00010587"/>
    </source>
</evidence>
<dbReference type="SUPFAM" id="SSF52172">
    <property type="entry name" value="CheY-like"/>
    <property type="match status" value="2"/>
</dbReference>
<dbReference type="CDD" id="cd01949">
    <property type="entry name" value="GGDEF"/>
    <property type="match status" value="1"/>
</dbReference>
<feature type="domain" description="Response regulatory" evidence="5">
    <location>
        <begin position="131"/>
        <end position="244"/>
    </location>
</feature>
<dbReference type="NCBIfam" id="TIGR02481">
    <property type="entry name" value="hemeryth_dom"/>
    <property type="match status" value="1"/>
</dbReference>
<dbReference type="PROSITE" id="PS50887">
    <property type="entry name" value="GGDEF"/>
    <property type="match status" value="1"/>
</dbReference>
<comment type="similarity">
    <text evidence="1">Belongs to the hemerythrin family.</text>
</comment>
<proteinExistence type="inferred from homology"/>
<evidence type="ECO:0000256" key="3">
    <source>
        <dbReference type="ARBA" id="ARBA00023004"/>
    </source>
</evidence>
<dbReference type="SMART" id="SM00267">
    <property type="entry name" value="GGDEF"/>
    <property type="match status" value="1"/>
</dbReference>
<keyword evidence="2" id="KW-0479">Metal-binding</keyword>
<dbReference type="InterPro" id="IPR050469">
    <property type="entry name" value="Diguanylate_Cyclase"/>
</dbReference>
<feature type="modified residue" description="4-aspartylphosphate" evidence="4">
    <location>
        <position position="179"/>
    </location>
</feature>
<keyword evidence="8" id="KW-1185">Reference proteome</keyword>
<gene>
    <name evidence="7" type="ORF">J2S01_001948</name>
</gene>
<dbReference type="Gene3D" id="3.30.70.270">
    <property type="match status" value="1"/>
</dbReference>
<dbReference type="PROSITE" id="PS50110">
    <property type="entry name" value="RESPONSE_REGULATORY"/>
    <property type="match status" value="1"/>
</dbReference>
<dbReference type="SMART" id="SM00448">
    <property type="entry name" value="REC"/>
    <property type="match status" value="2"/>
</dbReference>